<proteinExistence type="predicted"/>
<sequence length="58" mass="6796">MTISAVYCARSLRPDPPRSQCEALEHQWSLKPHKTSSIHPYVFFWNAKLFLADYQSNK</sequence>
<name>A0A0E9S7T1_ANGAN</name>
<reference evidence="1" key="1">
    <citation type="submission" date="2014-11" db="EMBL/GenBank/DDBJ databases">
        <authorList>
            <person name="Amaro Gonzalez C."/>
        </authorList>
    </citation>
    <scope>NUCLEOTIDE SEQUENCE</scope>
</reference>
<protein>
    <submittedName>
        <fullName evidence="1">Uncharacterized protein</fullName>
    </submittedName>
</protein>
<organism evidence="1">
    <name type="scientific">Anguilla anguilla</name>
    <name type="common">European freshwater eel</name>
    <name type="synonym">Muraena anguilla</name>
    <dbReference type="NCBI Taxonomy" id="7936"/>
    <lineage>
        <taxon>Eukaryota</taxon>
        <taxon>Metazoa</taxon>
        <taxon>Chordata</taxon>
        <taxon>Craniata</taxon>
        <taxon>Vertebrata</taxon>
        <taxon>Euteleostomi</taxon>
        <taxon>Actinopterygii</taxon>
        <taxon>Neopterygii</taxon>
        <taxon>Teleostei</taxon>
        <taxon>Anguilliformes</taxon>
        <taxon>Anguillidae</taxon>
        <taxon>Anguilla</taxon>
    </lineage>
</organism>
<accession>A0A0E9S7T1</accession>
<reference evidence="1" key="2">
    <citation type="journal article" date="2015" name="Fish Shellfish Immunol.">
        <title>Early steps in the European eel (Anguilla anguilla)-Vibrio vulnificus interaction in the gills: Role of the RtxA13 toxin.</title>
        <authorList>
            <person name="Callol A."/>
            <person name="Pajuelo D."/>
            <person name="Ebbesson L."/>
            <person name="Teles M."/>
            <person name="MacKenzie S."/>
            <person name="Amaro C."/>
        </authorList>
    </citation>
    <scope>NUCLEOTIDE SEQUENCE</scope>
</reference>
<evidence type="ECO:0000313" key="1">
    <source>
        <dbReference type="EMBL" id="JAH37252.1"/>
    </source>
</evidence>
<dbReference type="AlphaFoldDB" id="A0A0E9S7T1"/>
<dbReference type="EMBL" id="GBXM01071325">
    <property type="protein sequence ID" value="JAH37252.1"/>
    <property type="molecule type" value="Transcribed_RNA"/>
</dbReference>